<dbReference type="InterPro" id="IPR002068">
    <property type="entry name" value="A-crystallin/Hsp20_dom"/>
</dbReference>
<protein>
    <submittedName>
        <fullName evidence="4">Molecular chaperone IbpA, HSP20 family</fullName>
    </submittedName>
</protein>
<dbReference type="EMBL" id="FNGI01000004">
    <property type="protein sequence ID" value="SDL48679.1"/>
    <property type="molecule type" value="Genomic_DNA"/>
</dbReference>
<comment type="similarity">
    <text evidence="1 2">Belongs to the small heat shock protein (HSP20) family.</text>
</comment>
<name>A0A1G9KGD5_9GAMM</name>
<dbReference type="PANTHER" id="PTHR11527">
    <property type="entry name" value="HEAT-SHOCK PROTEIN 20 FAMILY MEMBER"/>
    <property type="match status" value="1"/>
</dbReference>
<dbReference type="Proteomes" id="UP000198654">
    <property type="component" value="Unassembled WGS sequence"/>
</dbReference>
<dbReference type="OrthoDB" id="9788892at2"/>
<feature type="domain" description="SHSP" evidence="3">
    <location>
        <begin position="18"/>
        <end position="129"/>
    </location>
</feature>
<evidence type="ECO:0000313" key="4">
    <source>
        <dbReference type="EMBL" id="SDL48679.1"/>
    </source>
</evidence>
<evidence type="ECO:0000313" key="5">
    <source>
        <dbReference type="Proteomes" id="UP000198654"/>
    </source>
</evidence>
<dbReference type="AlphaFoldDB" id="A0A1G9KGD5"/>
<dbReference type="PROSITE" id="PS01031">
    <property type="entry name" value="SHSP"/>
    <property type="match status" value="1"/>
</dbReference>
<proteinExistence type="inferred from homology"/>
<evidence type="ECO:0000259" key="3">
    <source>
        <dbReference type="PROSITE" id="PS01031"/>
    </source>
</evidence>
<evidence type="ECO:0000256" key="1">
    <source>
        <dbReference type="PROSITE-ProRule" id="PRU00285"/>
    </source>
</evidence>
<gene>
    <name evidence="4" type="ORF">SAMN05661010_01769</name>
</gene>
<dbReference type="CDD" id="cd06464">
    <property type="entry name" value="ACD_sHsps-like"/>
    <property type="match status" value="1"/>
</dbReference>
<organism evidence="4 5">
    <name type="scientific">Modicisalibacter muralis</name>
    <dbReference type="NCBI Taxonomy" id="119000"/>
    <lineage>
        <taxon>Bacteria</taxon>
        <taxon>Pseudomonadati</taxon>
        <taxon>Pseudomonadota</taxon>
        <taxon>Gammaproteobacteria</taxon>
        <taxon>Oceanospirillales</taxon>
        <taxon>Halomonadaceae</taxon>
        <taxon>Modicisalibacter</taxon>
    </lineage>
</organism>
<dbReference type="Pfam" id="PF00011">
    <property type="entry name" value="HSP20"/>
    <property type="match status" value="1"/>
</dbReference>
<keyword evidence="5" id="KW-1185">Reference proteome</keyword>
<sequence>MNDITRQETSRDVETRSTQERTLLPAVDIFEEDEALHVIADMPGVTRDTLRIEVDQHILSIEGDIQVDMPEGVSATYAEIQGNRFARRFTLSHEVDTDAIRAEISNGVLNLVLPKRESHRRRRIEVQTA</sequence>
<dbReference type="RefSeq" id="WP_089727648.1">
    <property type="nucleotide sequence ID" value="NZ_FNGI01000004.1"/>
</dbReference>
<accession>A0A1G9KGD5</accession>
<dbReference type="InterPro" id="IPR008978">
    <property type="entry name" value="HSP20-like_chaperone"/>
</dbReference>
<dbReference type="STRING" id="119000.SAMN05661010_01769"/>
<dbReference type="Gene3D" id="2.60.40.790">
    <property type="match status" value="1"/>
</dbReference>
<dbReference type="SUPFAM" id="SSF49764">
    <property type="entry name" value="HSP20-like chaperones"/>
    <property type="match status" value="1"/>
</dbReference>
<evidence type="ECO:0000256" key="2">
    <source>
        <dbReference type="RuleBase" id="RU003616"/>
    </source>
</evidence>
<reference evidence="4 5" key="1">
    <citation type="submission" date="2016-10" db="EMBL/GenBank/DDBJ databases">
        <authorList>
            <person name="de Groot N.N."/>
        </authorList>
    </citation>
    <scope>NUCLEOTIDE SEQUENCE [LARGE SCALE GENOMIC DNA]</scope>
    <source>
        <strain evidence="4 5">DSM 14789</strain>
    </source>
</reference>
<dbReference type="InterPro" id="IPR031107">
    <property type="entry name" value="Small_HSP"/>
</dbReference>